<feature type="transmembrane region" description="Helical" evidence="1">
    <location>
        <begin position="31"/>
        <end position="53"/>
    </location>
</feature>
<sequence length="142" mass="15943">MESVWTMGRGEGPLHQEFGWLVKGLEWAGEIIDVLAILLLLIGAIRFIVGVVQAELSRDSGVRFRGLNRERVELARYILSGLELLIVADIIRTALSLALSDLVFLGVLVLIRSVISFFLDRELEQLRQELSEPPLVAPHRED</sequence>
<dbReference type="AlphaFoldDB" id="A0A5C4NIG6"/>
<feature type="transmembrane region" description="Helical" evidence="1">
    <location>
        <begin position="97"/>
        <end position="119"/>
    </location>
</feature>
<dbReference type="Proteomes" id="UP000305709">
    <property type="component" value="Unassembled WGS sequence"/>
</dbReference>
<evidence type="ECO:0000313" key="3">
    <source>
        <dbReference type="Proteomes" id="UP000305709"/>
    </source>
</evidence>
<gene>
    <name evidence="2" type="ORF">FHG71_04415</name>
</gene>
<feature type="transmembrane region" description="Helical" evidence="1">
    <location>
        <begin position="74"/>
        <end position="91"/>
    </location>
</feature>
<evidence type="ECO:0000313" key="2">
    <source>
        <dbReference type="EMBL" id="TNC73730.1"/>
    </source>
</evidence>
<keyword evidence="3" id="KW-1185">Reference proteome</keyword>
<keyword evidence="1" id="KW-0472">Membrane</keyword>
<accession>A0A5C4NIG6</accession>
<dbReference type="InterPro" id="IPR012427">
    <property type="entry name" value="DUF1622"/>
</dbReference>
<dbReference type="Pfam" id="PF07784">
    <property type="entry name" value="DUF1622"/>
    <property type="match status" value="1"/>
</dbReference>
<reference evidence="2 3" key="1">
    <citation type="submission" date="2019-06" db="EMBL/GenBank/DDBJ databases">
        <authorList>
            <person name="Jiang L."/>
        </authorList>
    </citation>
    <scope>NUCLEOTIDE SEQUENCE [LARGE SCALE GENOMIC DNA]</scope>
    <source>
        <strain evidence="2 3">YIM 48858</strain>
    </source>
</reference>
<protein>
    <submittedName>
        <fullName evidence="2">DUF1622 domain-containing protein</fullName>
    </submittedName>
</protein>
<dbReference type="EMBL" id="VDFV01000003">
    <property type="protein sequence ID" value="TNC73730.1"/>
    <property type="molecule type" value="Genomic_DNA"/>
</dbReference>
<name>A0A5C4NIG6_9RHOB</name>
<dbReference type="RefSeq" id="WP_139080413.1">
    <property type="nucleotide sequence ID" value="NZ_VDFV01000003.1"/>
</dbReference>
<dbReference type="PANTHER" id="PTHR38468:SF1">
    <property type="entry name" value="SLL0939 PROTEIN"/>
    <property type="match status" value="1"/>
</dbReference>
<evidence type="ECO:0000256" key="1">
    <source>
        <dbReference type="SAM" id="Phobius"/>
    </source>
</evidence>
<comment type="caution">
    <text evidence="2">The sequence shown here is derived from an EMBL/GenBank/DDBJ whole genome shotgun (WGS) entry which is preliminary data.</text>
</comment>
<dbReference type="PANTHER" id="PTHR38468">
    <property type="entry name" value="SLL0939 PROTEIN"/>
    <property type="match status" value="1"/>
</dbReference>
<keyword evidence="1" id="KW-1133">Transmembrane helix</keyword>
<keyword evidence="1" id="KW-0812">Transmembrane</keyword>
<dbReference type="OrthoDB" id="7060802at2"/>
<organism evidence="2 3">
    <name type="scientific">Rubellimicrobium roseum</name>
    <dbReference type="NCBI Taxonomy" id="687525"/>
    <lineage>
        <taxon>Bacteria</taxon>
        <taxon>Pseudomonadati</taxon>
        <taxon>Pseudomonadota</taxon>
        <taxon>Alphaproteobacteria</taxon>
        <taxon>Rhodobacterales</taxon>
        <taxon>Roseobacteraceae</taxon>
        <taxon>Rubellimicrobium</taxon>
    </lineage>
</organism>
<proteinExistence type="predicted"/>